<evidence type="ECO:0000313" key="1">
    <source>
        <dbReference type="EMBL" id="OBX65575.1"/>
    </source>
</evidence>
<organism evidence="1">
    <name type="scientific">Faucicola osloensis</name>
    <name type="common">Moraxella osloensis</name>
    <dbReference type="NCBI Taxonomy" id="34062"/>
    <lineage>
        <taxon>Bacteria</taxon>
        <taxon>Pseudomonadati</taxon>
        <taxon>Pseudomonadota</taxon>
        <taxon>Gammaproteobacteria</taxon>
        <taxon>Moraxellales</taxon>
        <taxon>Moraxellaceae</taxon>
        <taxon>Faucicola</taxon>
    </lineage>
</organism>
<dbReference type="AlphaFoldDB" id="A0AA91FNS6"/>
<protein>
    <submittedName>
        <fullName evidence="1">Uncharacterized protein</fullName>
    </submittedName>
</protein>
<accession>A0AA91FNS6</accession>
<gene>
    <name evidence="1" type="ORF">A9299_08165</name>
</gene>
<sequence>MNSSLKDPNYWFSLSHSQSTEDVEALIDFVSHIYDEEKYGTVEDYFPLLMLLITHPNRRLKLLAIETLAMEEYEGLKKPLYELMVTEEDMELKTDYLVYYFSAFDKGSRDIELVDLLLNYALDKTLTDTFRVHSIKSIFHVWNQTSIVSHKFKWLWKMIEDVNNGEHFEEIMDWCKLQPIVLDVRPNLYEQHKTLFTEC</sequence>
<reference evidence="1" key="1">
    <citation type="submission" date="2016-06" db="EMBL/GenBank/DDBJ databases">
        <title>Draft genome of Moraxella osloensis CCUG 67237.</title>
        <authorList>
            <person name="Salva-Serra F."/>
            <person name="Engstrom-Jakobsson H."/>
            <person name="Thorell K."/>
            <person name="Gonzales-Siles L."/>
            <person name="Karlsson R."/>
            <person name="Boulund F."/>
            <person name="Engstrand L."/>
            <person name="Kristiansson E."/>
            <person name="Moore E."/>
        </authorList>
    </citation>
    <scope>NUCLEOTIDE SEQUENCE [LARGE SCALE GENOMIC DNA]</scope>
    <source>
        <strain evidence="1">CCUG 67237</strain>
    </source>
</reference>
<comment type="caution">
    <text evidence="1">The sequence shown here is derived from an EMBL/GenBank/DDBJ whole genome shotgun (WGS) entry which is preliminary data.</text>
</comment>
<name>A0AA91FNS6_FAUOS</name>
<dbReference type="EMBL" id="LZMT01000008">
    <property type="protein sequence ID" value="OBX65575.1"/>
    <property type="molecule type" value="Genomic_DNA"/>
</dbReference>
<proteinExistence type="predicted"/>